<dbReference type="Pfam" id="PF13175">
    <property type="entry name" value="AAA_15"/>
    <property type="match status" value="1"/>
</dbReference>
<keyword evidence="12" id="KW-1185">Reference proteome</keyword>
<dbReference type="EMBL" id="FMYU01000006">
    <property type="protein sequence ID" value="SDC51583.1"/>
    <property type="molecule type" value="Genomic_DNA"/>
</dbReference>
<evidence type="ECO:0000256" key="9">
    <source>
        <dbReference type="SAM" id="Coils"/>
    </source>
</evidence>
<dbReference type="OrthoDB" id="9806954at2"/>
<reference evidence="12" key="1">
    <citation type="submission" date="2016-10" db="EMBL/GenBank/DDBJ databases">
        <authorList>
            <person name="Varghese N."/>
            <person name="Submissions S."/>
        </authorList>
    </citation>
    <scope>NUCLEOTIDE SEQUENCE [LARGE SCALE GENOMIC DNA]</scope>
    <source>
        <strain evidence="12">DSM 8415</strain>
    </source>
</reference>
<keyword evidence="7" id="KW-0234">DNA repair</keyword>
<sequence>MIKSIRIKNFLTIKDIELNFDEHFNAIVGESGSGKSLILKAINEIFSSKNDTEMIGNFADSSTISIDFEADLSKYGFLQKVFKIEKTIKKSKSQLSLNNRTLSNKTAQTIKNEIVNIVSQDYRFELFEKDKFLEVLDLFVDTTVIEDYKSAFEKFNETKKAIHELEHEIKNIENSHPEILLELIEKVNPKENEYDELIEKRKQIKQDLAIKDFISQLNNLLYEGQNNIFDAIVSSFKKINALESKKIQSISNALDKILSELIAIKPLFEQNTDDEISIDNIEKRLFELENLQRKFAKSLNEIIAEKKHLKGLIEKKDTLKEQITKQKIELENLEVDLLKAAENLSAQRKQQAQKFILGIKKNMRDLMLEDADFDIVFNTIDFTQNGQDKIILLFSANKDLPKKELQKIASGGEKSRFILALFEYIGQKNKNTLIFDEIEEGTGGKTLEAIAIKLKKLSLENQLICITHSSEIQKVADKVFTIQKSFKNSNTVSYLCQG</sequence>
<keyword evidence="9" id="KW-0175">Coiled coil</keyword>
<dbReference type="AlphaFoldDB" id="A0A1G6M7W1"/>
<dbReference type="GO" id="GO:0043590">
    <property type="term" value="C:bacterial nucleoid"/>
    <property type="evidence" value="ECO:0007669"/>
    <property type="project" value="TreeGrafter"/>
</dbReference>
<evidence type="ECO:0000256" key="3">
    <source>
        <dbReference type="ARBA" id="ARBA00021315"/>
    </source>
</evidence>
<gene>
    <name evidence="11" type="ORF">SAMN05660835_00923</name>
</gene>
<dbReference type="RefSeq" id="WP_092128512.1">
    <property type="nucleotide sequence ID" value="NZ_FMYU01000006.1"/>
</dbReference>
<dbReference type="GO" id="GO:0006310">
    <property type="term" value="P:DNA recombination"/>
    <property type="evidence" value="ECO:0007669"/>
    <property type="project" value="InterPro"/>
</dbReference>
<evidence type="ECO:0000256" key="6">
    <source>
        <dbReference type="ARBA" id="ARBA00022840"/>
    </source>
</evidence>
<dbReference type="GO" id="GO:0006281">
    <property type="term" value="P:DNA repair"/>
    <property type="evidence" value="ECO:0007669"/>
    <property type="project" value="UniProtKB-KW"/>
</dbReference>
<accession>A0A1G6M7W1</accession>
<evidence type="ECO:0000313" key="12">
    <source>
        <dbReference type="Proteomes" id="UP000199411"/>
    </source>
</evidence>
<name>A0A1G6M7W1_9BACT</name>
<evidence type="ECO:0000256" key="5">
    <source>
        <dbReference type="ARBA" id="ARBA00022763"/>
    </source>
</evidence>
<evidence type="ECO:0000259" key="10">
    <source>
        <dbReference type="Pfam" id="PF13175"/>
    </source>
</evidence>
<dbReference type="InterPro" id="IPR004604">
    <property type="entry name" value="DNA_recomb/repair_RecN"/>
</dbReference>
<dbReference type="InterPro" id="IPR041685">
    <property type="entry name" value="AAA_GajA/Old/RecF-like"/>
</dbReference>
<comment type="similarity">
    <text evidence="2">Belongs to the RecN family.</text>
</comment>
<dbReference type="InterPro" id="IPR027417">
    <property type="entry name" value="P-loop_NTPase"/>
</dbReference>
<dbReference type="PIRSF" id="PIRSF003128">
    <property type="entry name" value="RecN"/>
    <property type="match status" value="1"/>
</dbReference>
<dbReference type="GO" id="GO:0009432">
    <property type="term" value="P:SOS response"/>
    <property type="evidence" value="ECO:0007669"/>
    <property type="project" value="TreeGrafter"/>
</dbReference>
<evidence type="ECO:0000256" key="8">
    <source>
        <dbReference type="ARBA" id="ARBA00033408"/>
    </source>
</evidence>
<feature type="coiled-coil region" evidence="9">
    <location>
        <begin position="309"/>
        <end position="350"/>
    </location>
</feature>
<keyword evidence="6" id="KW-0067">ATP-binding</keyword>
<protein>
    <recommendedName>
        <fullName evidence="3">DNA repair protein RecN</fullName>
    </recommendedName>
    <alternativeName>
        <fullName evidence="8">Recombination protein N</fullName>
    </alternativeName>
</protein>
<dbReference type="PANTHER" id="PTHR11059:SF0">
    <property type="entry name" value="DNA REPAIR PROTEIN RECN"/>
    <property type="match status" value="1"/>
</dbReference>
<proteinExistence type="inferred from homology"/>
<dbReference type="Gene3D" id="3.40.50.300">
    <property type="entry name" value="P-loop containing nucleotide triphosphate hydrolases"/>
    <property type="match status" value="2"/>
</dbReference>
<dbReference type="GO" id="GO:0005524">
    <property type="term" value="F:ATP binding"/>
    <property type="evidence" value="ECO:0007669"/>
    <property type="project" value="UniProtKB-KW"/>
</dbReference>
<dbReference type="SUPFAM" id="SSF52540">
    <property type="entry name" value="P-loop containing nucleoside triphosphate hydrolases"/>
    <property type="match status" value="1"/>
</dbReference>
<dbReference type="Proteomes" id="UP000199411">
    <property type="component" value="Unassembled WGS sequence"/>
</dbReference>
<dbReference type="PANTHER" id="PTHR11059">
    <property type="entry name" value="DNA REPAIR PROTEIN RECN"/>
    <property type="match status" value="1"/>
</dbReference>
<feature type="domain" description="Endonuclease GajA/Old nuclease/RecF-like AAA" evidence="10">
    <location>
        <begin position="1"/>
        <end position="183"/>
    </location>
</feature>
<evidence type="ECO:0000313" key="11">
    <source>
        <dbReference type="EMBL" id="SDC51583.1"/>
    </source>
</evidence>
<evidence type="ECO:0000256" key="7">
    <source>
        <dbReference type="ARBA" id="ARBA00023204"/>
    </source>
</evidence>
<organism evidence="11 12">
    <name type="scientific">Desulfurella multipotens</name>
    <dbReference type="NCBI Taxonomy" id="79269"/>
    <lineage>
        <taxon>Bacteria</taxon>
        <taxon>Pseudomonadati</taxon>
        <taxon>Campylobacterota</taxon>
        <taxon>Desulfurellia</taxon>
        <taxon>Desulfurellales</taxon>
        <taxon>Desulfurellaceae</taxon>
        <taxon>Desulfurella</taxon>
    </lineage>
</organism>
<evidence type="ECO:0000256" key="2">
    <source>
        <dbReference type="ARBA" id="ARBA00009441"/>
    </source>
</evidence>
<keyword evidence="4" id="KW-0547">Nucleotide-binding</keyword>
<evidence type="ECO:0000256" key="4">
    <source>
        <dbReference type="ARBA" id="ARBA00022741"/>
    </source>
</evidence>
<keyword evidence="5" id="KW-0227">DNA damage</keyword>
<feature type="coiled-coil region" evidence="9">
    <location>
        <begin position="148"/>
        <end position="207"/>
    </location>
</feature>
<evidence type="ECO:0000256" key="1">
    <source>
        <dbReference type="ARBA" id="ARBA00003618"/>
    </source>
</evidence>
<comment type="function">
    <text evidence="1">May be involved in recombinational repair of damaged DNA.</text>
</comment>